<evidence type="ECO:0000259" key="1">
    <source>
        <dbReference type="Pfam" id="PF05099"/>
    </source>
</evidence>
<dbReference type="AlphaFoldDB" id="A0A7C9TLZ3"/>
<feature type="domain" description="Co-chaperone DjlA N-terminal" evidence="1">
    <location>
        <begin position="11"/>
        <end position="119"/>
    </location>
</feature>
<dbReference type="Pfam" id="PF05099">
    <property type="entry name" value="TerB"/>
    <property type="match status" value="1"/>
</dbReference>
<sequence length="138" mass="14368">MHSYPRNSPEAAARLVALALIADGHVCRRETDALAQMHAEAQLGLPPGSLPQALRTLCEDLVLGTRSGGSVLAAIDEPMLAALMAEVDDPGLRRRVISAVAAAADADGHLAEGELRVLGALMRAWGPGAASHLRQTAH</sequence>
<dbReference type="Proteomes" id="UP000484255">
    <property type="component" value="Unassembled WGS sequence"/>
</dbReference>
<dbReference type="RefSeq" id="WP_163459926.1">
    <property type="nucleotide sequence ID" value="NZ_JAAGOH010000052.1"/>
</dbReference>
<accession>A0A7C9TLZ3</accession>
<evidence type="ECO:0000313" key="3">
    <source>
        <dbReference type="Proteomes" id="UP000484255"/>
    </source>
</evidence>
<keyword evidence="3" id="KW-1185">Reference proteome</keyword>
<dbReference type="Gene3D" id="1.10.3680.10">
    <property type="entry name" value="TerB-like"/>
    <property type="match status" value="1"/>
</dbReference>
<proteinExistence type="predicted"/>
<protein>
    <submittedName>
        <fullName evidence="2">TerB family tellurite resistance protein</fullName>
    </submittedName>
</protein>
<dbReference type="InterPro" id="IPR029024">
    <property type="entry name" value="TerB-like"/>
</dbReference>
<gene>
    <name evidence="2" type="ORF">G3A44_22155</name>
</gene>
<dbReference type="EMBL" id="JAAGOH010000052">
    <property type="protein sequence ID" value="NDY93900.1"/>
    <property type="molecule type" value="Genomic_DNA"/>
</dbReference>
<reference evidence="2 3" key="1">
    <citation type="submission" date="2020-02" db="EMBL/GenBank/DDBJ databases">
        <title>Ideonella bacterium strain TBM-1.</title>
        <authorList>
            <person name="Chen W.-M."/>
        </authorList>
    </citation>
    <scope>NUCLEOTIDE SEQUENCE [LARGE SCALE GENOMIC DNA]</scope>
    <source>
        <strain evidence="2 3">TBM-1</strain>
    </source>
</reference>
<organism evidence="2 3">
    <name type="scientific">Ideonella livida</name>
    <dbReference type="NCBI Taxonomy" id="2707176"/>
    <lineage>
        <taxon>Bacteria</taxon>
        <taxon>Pseudomonadati</taxon>
        <taxon>Pseudomonadota</taxon>
        <taxon>Betaproteobacteria</taxon>
        <taxon>Burkholderiales</taxon>
        <taxon>Sphaerotilaceae</taxon>
        <taxon>Ideonella</taxon>
    </lineage>
</organism>
<comment type="caution">
    <text evidence="2">The sequence shown here is derived from an EMBL/GenBank/DDBJ whole genome shotgun (WGS) entry which is preliminary data.</text>
</comment>
<dbReference type="SUPFAM" id="SSF158682">
    <property type="entry name" value="TerB-like"/>
    <property type="match status" value="1"/>
</dbReference>
<dbReference type="InterPro" id="IPR007791">
    <property type="entry name" value="DjlA_N"/>
</dbReference>
<evidence type="ECO:0000313" key="2">
    <source>
        <dbReference type="EMBL" id="NDY93900.1"/>
    </source>
</evidence>
<name>A0A7C9TLZ3_9BURK</name>